<organism evidence="1 2">
    <name type="scientific">Microbacterium phage BonaeVitae</name>
    <dbReference type="NCBI Taxonomy" id="2126925"/>
    <lineage>
        <taxon>Viruses</taxon>
        <taxon>Duplodnaviria</taxon>
        <taxon>Heunggongvirae</taxon>
        <taxon>Uroviricota</taxon>
        <taxon>Caudoviricetes</taxon>
        <taxon>Orlajensenviridae</taxon>
        <taxon>Pelczarvirinae</taxon>
        <taxon>Bonaevitaevirus</taxon>
        <taxon>Bonaevitaevirus bonaevitae</taxon>
    </lineage>
</organism>
<proteinExistence type="predicted"/>
<dbReference type="EMBL" id="MH045556">
    <property type="protein sequence ID" value="AVR56159.1"/>
    <property type="molecule type" value="Genomic_DNA"/>
</dbReference>
<gene>
    <name evidence="1" type="primary">9</name>
    <name evidence="1" type="ORF">SEA_BONAEVITAE_9</name>
</gene>
<evidence type="ECO:0000313" key="1">
    <source>
        <dbReference type="EMBL" id="AVR56159.1"/>
    </source>
</evidence>
<keyword evidence="2" id="KW-1185">Reference proteome</keyword>
<sequence>MAEYQNRSIRIDGLRELNAKLRAAGDESADLPDLMQQLGQLVIANARVPAKSGELAGTLRAGRGRTKAVVRAGYAKRGAHAGVIHYGNPHRGSRAQPFLVDALRRAQPQLVTTLAAGMDALIRKHKL</sequence>
<dbReference type="Proteomes" id="UP000244331">
    <property type="component" value="Segment"/>
</dbReference>
<accession>A0A2R3ZZJ9</accession>
<dbReference type="GeneID" id="62648719"/>
<reference evidence="1 2" key="1">
    <citation type="submission" date="2018-03" db="EMBL/GenBank/DDBJ databases">
        <authorList>
            <person name="Stanton A.-C.J."/>
            <person name="Heskett L."/>
            <person name="Lambert A."/>
            <person name="Linder D."/>
            <person name="Novinski D."/>
            <person name="Bricker J."/>
            <person name="Garlena R.A."/>
            <person name="Russell D.A."/>
            <person name="Pope W.H."/>
            <person name="Jacobs-Sera D."/>
            <person name="Hatfull G.F."/>
        </authorList>
    </citation>
    <scope>NUCLEOTIDE SEQUENCE [LARGE SCALE GENOMIC DNA]</scope>
</reference>
<name>A0A2R3ZZJ9_9CAUD</name>
<evidence type="ECO:0000313" key="2">
    <source>
        <dbReference type="Proteomes" id="UP000244331"/>
    </source>
</evidence>
<evidence type="ECO:0008006" key="3">
    <source>
        <dbReference type="Google" id="ProtNLM"/>
    </source>
</evidence>
<dbReference type="RefSeq" id="YP_009996795.1">
    <property type="nucleotide sequence ID" value="NC_052940.1"/>
</dbReference>
<dbReference type="KEGG" id="vg:62648719"/>
<protein>
    <recommendedName>
        <fullName evidence="3">Minor tail protein</fullName>
    </recommendedName>
</protein>